<dbReference type="Pfam" id="PF18013">
    <property type="entry name" value="Phage_lysozyme2"/>
    <property type="match status" value="1"/>
</dbReference>
<dbReference type="InterPro" id="IPR019710">
    <property type="entry name" value="DUF4226"/>
</dbReference>
<gene>
    <name evidence="3" type="ORF">IU459_27555</name>
</gene>
<sequence length="370" mass="38325">MGDLLPVAAMAAPLALGMLPMIASALAGLGSGGGGGGAAPVAADAGGGVVGGGMSPEAQRALQVLRELEAVYGGGDPSDPQGRELGRGSGVSSGRGAGAASIRATRLFQRTAAKAFNNLDNQLVSYVRGLAGSNKVDKKAVVGLVREVNVALAELGPQAYTKAGQRKVHQILTAALQKAQAIVSGGQAKSADTAAAINRLTKQYLYNIAGKNYRPPSRPGVSADNIPGGQNPQVADMYRYLVSHYGLTPAQAAGILGNIQVESGFRTDAFNPREGAIGLCQWLGGRRRNLERFAATYGKPVTDWKVQIDFMMHELRSGESGAYARLRAAQTPAAAAAVFDQYYERSSGEARGQRMAYANAIAAAMRNVPA</sequence>
<feature type="region of interest" description="Disordered" evidence="1">
    <location>
        <begin position="73"/>
        <end position="97"/>
    </location>
</feature>
<evidence type="ECO:0000313" key="4">
    <source>
        <dbReference type="Proteomes" id="UP000702209"/>
    </source>
</evidence>
<feature type="domain" description="Phage tail lysozyme" evidence="2">
    <location>
        <begin position="236"/>
        <end position="364"/>
    </location>
</feature>
<name>A0ABS0CXE9_9NOCA</name>
<comment type="caution">
    <text evidence="3">The sequence shown here is derived from an EMBL/GenBank/DDBJ whole genome shotgun (WGS) entry which is preliminary data.</text>
</comment>
<proteinExistence type="predicted"/>
<reference evidence="3 4" key="1">
    <citation type="submission" date="2020-10" db="EMBL/GenBank/DDBJ databases">
        <title>Identification of Nocardia species via Next-generation sequencing and recognition of intraspecies genetic diversity.</title>
        <authorList>
            <person name="Li P."/>
            <person name="Li P."/>
            <person name="Lu B."/>
        </authorList>
    </citation>
    <scope>NUCLEOTIDE SEQUENCE [LARGE SCALE GENOMIC DNA]</scope>
    <source>
        <strain evidence="3 4">BJ06-0157</strain>
    </source>
</reference>
<evidence type="ECO:0000313" key="3">
    <source>
        <dbReference type="EMBL" id="MBF6301269.1"/>
    </source>
</evidence>
<organism evidence="3 4">
    <name type="scientific">Nocardia amamiensis</name>
    <dbReference type="NCBI Taxonomy" id="404578"/>
    <lineage>
        <taxon>Bacteria</taxon>
        <taxon>Bacillati</taxon>
        <taxon>Actinomycetota</taxon>
        <taxon>Actinomycetes</taxon>
        <taxon>Mycobacteriales</taxon>
        <taxon>Nocardiaceae</taxon>
        <taxon>Nocardia</taxon>
    </lineage>
</organism>
<evidence type="ECO:0000259" key="2">
    <source>
        <dbReference type="Pfam" id="PF18013"/>
    </source>
</evidence>
<dbReference type="Pfam" id="PF10774">
    <property type="entry name" value="DUF4226"/>
    <property type="match status" value="1"/>
</dbReference>
<dbReference type="InterPro" id="IPR041219">
    <property type="entry name" value="Phage_lysozyme2"/>
</dbReference>
<dbReference type="RefSeq" id="WP_195132484.1">
    <property type="nucleotide sequence ID" value="NZ_JADLQX010000024.1"/>
</dbReference>
<feature type="compositionally biased region" description="Gly residues" evidence="1">
    <location>
        <begin position="87"/>
        <end position="97"/>
    </location>
</feature>
<dbReference type="Proteomes" id="UP000702209">
    <property type="component" value="Unassembled WGS sequence"/>
</dbReference>
<evidence type="ECO:0000256" key="1">
    <source>
        <dbReference type="SAM" id="MobiDB-lite"/>
    </source>
</evidence>
<keyword evidence="4" id="KW-1185">Reference proteome</keyword>
<dbReference type="EMBL" id="JADLQX010000024">
    <property type="protein sequence ID" value="MBF6301269.1"/>
    <property type="molecule type" value="Genomic_DNA"/>
</dbReference>
<accession>A0ABS0CXE9</accession>
<dbReference type="Gene3D" id="1.10.530.10">
    <property type="match status" value="1"/>
</dbReference>
<protein>
    <submittedName>
        <fullName evidence="3">DUF4226 domain-containing protein</fullName>
    </submittedName>
</protein>